<feature type="domain" description="N-acetyltransferase" evidence="4">
    <location>
        <begin position="32"/>
        <end position="223"/>
    </location>
</feature>
<name>A0A1A6AFA0_9TREE</name>
<evidence type="ECO:0000259" key="4">
    <source>
        <dbReference type="PROSITE" id="PS51186"/>
    </source>
</evidence>
<dbReference type="EMBL" id="KI894027">
    <property type="protein sequence ID" value="OBR88752.1"/>
    <property type="molecule type" value="Genomic_DNA"/>
</dbReference>
<organism evidence="5">
    <name type="scientific">Kwoniella dejecticola CBS 10117</name>
    <dbReference type="NCBI Taxonomy" id="1296121"/>
    <lineage>
        <taxon>Eukaryota</taxon>
        <taxon>Fungi</taxon>
        <taxon>Dikarya</taxon>
        <taxon>Basidiomycota</taxon>
        <taxon>Agaricomycotina</taxon>
        <taxon>Tremellomycetes</taxon>
        <taxon>Tremellales</taxon>
        <taxon>Cryptococcaceae</taxon>
        <taxon>Kwoniella</taxon>
    </lineage>
</organism>
<reference evidence="6" key="2">
    <citation type="submission" date="2013-07" db="EMBL/GenBank/DDBJ databases">
        <authorList>
            <consortium name="The Broad Institute Genome Sequencing Platform"/>
            <person name="Cuomo C."/>
            <person name="Litvintseva A."/>
            <person name="Chen Y."/>
            <person name="Heitman J."/>
            <person name="Sun S."/>
            <person name="Springer D."/>
            <person name="Dromer F."/>
            <person name="Young S.K."/>
            <person name="Zeng Q."/>
            <person name="Gargeya S."/>
            <person name="Fitzgerald M."/>
            <person name="Abouelleil A."/>
            <person name="Alvarado L."/>
            <person name="Berlin A.M."/>
            <person name="Chapman S.B."/>
            <person name="Dewar J."/>
            <person name="Goldberg J."/>
            <person name="Griggs A."/>
            <person name="Gujja S."/>
            <person name="Hansen M."/>
            <person name="Howarth C."/>
            <person name="Imamovic A."/>
            <person name="Larimer J."/>
            <person name="McCowan C."/>
            <person name="Murphy C."/>
            <person name="Pearson M."/>
            <person name="Priest M."/>
            <person name="Roberts A."/>
            <person name="Saif S."/>
            <person name="Shea T."/>
            <person name="Sykes S."/>
            <person name="Wortman J."/>
            <person name="Nusbaum C."/>
            <person name="Birren B."/>
        </authorList>
    </citation>
    <scope>NUCLEOTIDE SEQUENCE</scope>
    <source>
        <strain evidence="6">CBS 10117</strain>
    </source>
</reference>
<keyword evidence="2" id="KW-0012">Acyltransferase</keyword>
<dbReference type="AlphaFoldDB" id="A0A1A6AFA0"/>
<evidence type="ECO:0000256" key="3">
    <source>
        <dbReference type="SAM" id="MobiDB-lite"/>
    </source>
</evidence>
<dbReference type="RefSeq" id="XP_018266594.1">
    <property type="nucleotide sequence ID" value="XM_018403940.1"/>
</dbReference>
<evidence type="ECO:0000256" key="1">
    <source>
        <dbReference type="ARBA" id="ARBA00022679"/>
    </source>
</evidence>
<dbReference type="OrthoDB" id="9975416at2759"/>
<keyword evidence="1" id="KW-0808">Transferase</keyword>
<dbReference type="PROSITE" id="PS51186">
    <property type="entry name" value="GNAT"/>
    <property type="match status" value="1"/>
</dbReference>
<dbReference type="VEuPathDB" id="FungiDB:I303_00569"/>
<dbReference type="InterPro" id="IPR000182">
    <property type="entry name" value="GNAT_dom"/>
</dbReference>
<dbReference type="CDD" id="cd04301">
    <property type="entry name" value="NAT_SF"/>
    <property type="match status" value="1"/>
</dbReference>
<dbReference type="GeneID" id="28964268"/>
<evidence type="ECO:0000313" key="6">
    <source>
        <dbReference type="EMBL" id="WWC58033.1"/>
    </source>
</evidence>
<dbReference type="Gene3D" id="3.40.630.30">
    <property type="match status" value="1"/>
</dbReference>
<evidence type="ECO:0000256" key="2">
    <source>
        <dbReference type="ARBA" id="ARBA00023315"/>
    </source>
</evidence>
<dbReference type="Proteomes" id="UP000078595">
    <property type="component" value="Chromosome 1"/>
</dbReference>
<sequence>MTTTPTSTRLEPSQADPSRSSLPASKSESSDCSIRLATAEDAPAVSKLISETWSTLFGYSVSKQDLDTYLSTSLSPETIRSEIQESNNVFILAVTNSHSTSTPTPSGGRIKGEGNEDILGVSQLVVNSKSTPSSSTLDPETSIELQRIYISLKTHGKGLGSSLIRASEEKGRELGRKQIWLGVWENNEKALKFYEKCEFKCVDEKVFYAGSSRRRDLVMVKDL</sequence>
<dbReference type="InterPro" id="IPR050832">
    <property type="entry name" value="Bact_Acetyltransf"/>
</dbReference>
<dbReference type="SUPFAM" id="SSF55729">
    <property type="entry name" value="Acyl-CoA N-acyltransferases (Nat)"/>
    <property type="match status" value="1"/>
</dbReference>
<evidence type="ECO:0000313" key="5">
    <source>
        <dbReference type="EMBL" id="OBR88752.1"/>
    </source>
</evidence>
<evidence type="ECO:0000313" key="7">
    <source>
        <dbReference type="Proteomes" id="UP000078595"/>
    </source>
</evidence>
<reference evidence="6" key="3">
    <citation type="submission" date="2024-02" db="EMBL/GenBank/DDBJ databases">
        <title>Comparative genomics of Cryptococcus and Kwoniella reveals pathogenesis evolution and contrasting modes of karyotype evolution via chromosome fusion or intercentromeric recombination.</title>
        <authorList>
            <person name="Coelho M.A."/>
            <person name="David-Palma M."/>
            <person name="Shea T."/>
            <person name="Bowers K."/>
            <person name="McGinley-Smith S."/>
            <person name="Mohammad A.W."/>
            <person name="Gnirke A."/>
            <person name="Yurkov A.M."/>
            <person name="Nowrousian M."/>
            <person name="Sun S."/>
            <person name="Cuomo C.A."/>
            <person name="Heitman J."/>
        </authorList>
    </citation>
    <scope>NUCLEOTIDE SEQUENCE</scope>
    <source>
        <strain evidence="6">CBS 10117</strain>
    </source>
</reference>
<accession>A0A1A6AFA0</accession>
<dbReference type="STRING" id="1296121.A0A1A6AFA0"/>
<dbReference type="KEGG" id="kdj:28964268"/>
<reference evidence="5" key="1">
    <citation type="submission" date="2013-07" db="EMBL/GenBank/DDBJ databases">
        <title>The Genome Sequence of Cryptococcus dejecticola CBS10117.</title>
        <authorList>
            <consortium name="The Broad Institute Genome Sequencing Platform"/>
            <person name="Cuomo C."/>
            <person name="Litvintseva A."/>
            <person name="Chen Y."/>
            <person name="Heitman J."/>
            <person name="Sun S."/>
            <person name="Springer D."/>
            <person name="Dromer F."/>
            <person name="Young S.K."/>
            <person name="Zeng Q."/>
            <person name="Gargeya S."/>
            <person name="Fitzgerald M."/>
            <person name="Abouelleil A."/>
            <person name="Alvarado L."/>
            <person name="Berlin A.M."/>
            <person name="Chapman S.B."/>
            <person name="Dewar J."/>
            <person name="Goldberg J."/>
            <person name="Griggs A."/>
            <person name="Gujja S."/>
            <person name="Hansen M."/>
            <person name="Howarth C."/>
            <person name="Imamovic A."/>
            <person name="Larimer J."/>
            <person name="McCowan C."/>
            <person name="Murphy C."/>
            <person name="Pearson M."/>
            <person name="Priest M."/>
            <person name="Roberts A."/>
            <person name="Saif S."/>
            <person name="Shea T."/>
            <person name="Sykes S."/>
            <person name="Wortman J."/>
            <person name="Nusbaum C."/>
            <person name="Birren B."/>
        </authorList>
    </citation>
    <scope>NUCLEOTIDE SEQUENCE [LARGE SCALE GENOMIC DNA]</scope>
    <source>
        <strain evidence="5">CBS 10117</strain>
    </source>
</reference>
<proteinExistence type="predicted"/>
<protein>
    <recommendedName>
        <fullName evidence="4">N-acetyltransferase domain-containing protein</fullName>
    </recommendedName>
</protein>
<feature type="region of interest" description="Disordered" evidence="3">
    <location>
        <begin position="1"/>
        <end position="31"/>
    </location>
</feature>
<dbReference type="GO" id="GO:0016747">
    <property type="term" value="F:acyltransferase activity, transferring groups other than amino-acyl groups"/>
    <property type="evidence" value="ECO:0007669"/>
    <property type="project" value="InterPro"/>
</dbReference>
<dbReference type="EMBL" id="CP144530">
    <property type="protein sequence ID" value="WWC58033.1"/>
    <property type="molecule type" value="Genomic_DNA"/>
</dbReference>
<keyword evidence="7" id="KW-1185">Reference proteome</keyword>
<gene>
    <name evidence="5" type="ORF">I303_00569</name>
    <name evidence="6" type="ORF">I303_100568</name>
</gene>
<dbReference type="InterPro" id="IPR016181">
    <property type="entry name" value="Acyl_CoA_acyltransferase"/>
</dbReference>
<dbReference type="Pfam" id="PF00583">
    <property type="entry name" value="Acetyltransf_1"/>
    <property type="match status" value="1"/>
</dbReference>
<dbReference type="PANTHER" id="PTHR43877">
    <property type="entry name" value="AMINOALKYLPHOSPHONATE N-ACETYLTRANSFERASE-RELATED-RELATED"/>
    <property type="match status" value="1"/>
</dbReference>